<name>Q4TIB2_TETNG</name>
<dbReference type="Pfam" id="PF10354">
    <property type="entry name" value="BMT5-like"/>
    <property type="match status" value="1"/>
</dbReference>
<feature type="non-terminal residue" evidence="2">
    <location>
        <position position="145"/>
    </location>
</feature>
<dbReference type="OrthoDB" id="273345at2759"/>
<accession>Q4TIB2</accession>
<dbReference type="KEGG" id="tng:GSTEN00038374G001"/>
<sequence>SSCVQVLAEGGEVHVSLCNGQGGTPADQPKREWHNSWQVTAMAAEAQLILTEVRPFESEKNQSYKCTGYRSQDKGFHVEKALVHVFTRSLPYTSCLALTVEETVGGQKVEYNLPAELSDYMFRGFLSANSVHPVRLVQDFLHAGL</sequence>
<evidence type="ECO:0000313" key="2">
    <source>
        <dbReference type="EMBL" id="CAF87370.1"/>
    </source>
</evidence>
<comment type="caution">
    <text evidence="2">The sequence shown here is derived from an EMBL/GenBank/DDBJ whole genome shotgun (WGS) entry which is preliminary data.</text>
</comment>
<evidence type="ECO:0000259" key="1">
    <source>
        <dbReference type="Pfam" id="PF10354"/>
    </source>
</evidence>
<gene>
    <name evidence="2" type="ORF">GSTENG00038374001</name>
</gene>
<dbReference type="GO" id="GO:0070042">
    <property type="term" value="F:rRNA (uridine-N3-)-methyltransferase activity"/>
    <property type="evidence" value="ECO:0007669"/>
    <property type="project" value="InterPro"/>
</dbReference>
<dbReference type="EMBL" id="CAAE01002274">
    <property type="protein sequence ID" value="CAF87370.1"/>
    <property type="molecule type" value="Genomic_DNA"/>
</dbReference>
<reference evidence="2" key="2">
    <citation type="submission" date="2004-02" db="EMBL/GenBank/DDBJ databases">
        <authorList>
            <consortium name="Genoscope"/>
            <consortium name="Whitehead Institute Centre for Genome Research"/>
        </authorList>
    </citation>
    <scope>NUCLEOTIDE SEQUENCE</scope>
</reference>
<feature type="non-terminal residue" evidence="2">
    <location>
        <position position="1"/>
    </location>
</feature>
<dbReference type="AlphaFoldDB" id="Q4TIB2"/>
<proteinExistence type="predicted"/>
<dbReference type="GO" id="GO:0070475">
    <property type="term" value="P:rRNA base methylation"/>
    <property type="evidence" value="ECO:0007669"/>
    <property type="project" value="InterPro"/>
</dbReference>
<protein>
    <submittedName>
        <fullName evidence="2">(spotted green pufferfish) hypothetical protein</fullName>
    </submittedName>
</protein>
<reference evidence="2" key="1">
    <citation type="journal article" date="2004" name="Nature">
        <title>Genome duplication in the teleost fish Tetraodon nigroviridis reveals the early vertebrate proto-karyotype.</title>
        <authorList>
            <person name="Jaillon O."/>
            <person name="Aury J.-M."/>
            <person name="Brunet F."/>
            <person name="Petit J.-L."/>
            <person name="Stange-Thomann N."/>
            <person name="Mauceli E."/>
            <person name="Bouneau L."/>
            <person name="Fischer C."/>
            <person name="Ozouf-Costaz C."/>
            <person name="Bernot A."/>
            <person name="Nicaud S."/>
            <person name="Jaffe D."/>
            <person name="Fisher S."/>
            <person name="Lutfalla G."/>
            <person name="Dossat C."/>
            <person name="Segurens B."/>
            <person name="Dasilva C."/>
            <person name="Salanoubat M."/>
            <person name="Levy M."/>
            <person name="Boudet N."/>
            <person name="Castellano S."/>
            <person name="Anthouard V."/>
            <person name="Jubin C."/>
            <person name="Castelli V."/>
            <person name="Katinka M."/>
            <person name="Vacherie B."/>
            <person name="Biemont C."/>
            <person name="Skalli Z."/>
            <person name="Cattolico L."/>
            <person name="Poulain J."/>
            <person name="De Berardinis V."/>
            <person name="Cruaud C."/>
            <person name="Duprat S."/>
            <person name="Brottier P."/>
            <person name="Coutanceau J.-P."/>
            <person name="Gouzy J."/>
            <person name="Parra G."/>
            <person name="Lardier G."/>
            <person name="Chapple C."/>
            <person name="McKernan K.J."/>
            <person name="McEwan P."/>
            <person name="Bosak S."/>
            <person name="Kellis M."/>
            <person name="Volff J.-N."/>
            <person name="Guigo R."/>
            <person name="Zody M.C."/>
            <person name="Mesirov J."/>
            <person name="Lindblad-Toh K."/>
            <person name="Birren B."/>
            <person name="Nusbaum C."/>
            <person name="Kahn D."/>
            <person name="Robinson-Rechavi M."/>
            <person name="Laudet V."/>
            <person name="Schachter V."/>
            <person name="Quetier F."/>
            <person name="Saurin W."/>
            <person name="Scarpelli C."/>
            <person name="Wincker P."/>
            <person name="Lander E.S."/>
            <person name="Weissenbach J."/>
            <person name="Roest Crollius H."/>
        </authorList>
    </citation>
    <scope>NUCLEOTIDE SEQUENCE [LARGE SCALE GENOMIC DNA]</scope>
</reference>
<dbReference type="InterPro" id="IPR019446">
    <property type="entry name" value="BMT5-like"/>
</dbReference>
<organism evidence="2">
    <name type="scientific">Tetraodon nigroviridis</name>
    <name type="common">Spotted green pufferfish</name>
    <name type="synonym">Chelonodon nigroviridis</name>
    <dbReference type="NCBI Taxonomy" id="99883"/>
    <lineage>
        <taxon>Eukaryota</taxon>
        <taxon>Metazoa</taxon>
        <taxon>Chordata</taxon>
        <taxon>Craniata</taxon>
        <taxon>Vertebrata</taxon>
        <taxon>Euteleostomi</taxon>
        <taxon>Actinopterygii</taxon>
        <taxon>Neopterygii</taxon>
        <taxon>Teleostei</taxon>
        <taxon>Neoteleostei</taxon>
        <taxon>Acanthomorphata</taxon>
        <taxon>Eupercaria</taxon>
        <taxon>Tetraodontiformes</taxon>
        <taxon>Tetradontoidea</taxon>
        <taxon>Tetraodontidae</taxon>
        <taxon>Tetraodon</taxon>
    </lineage>
</organism>
<feature type="domain" description="25S rRNA (uridine-N(3))-methyltransferase BMT5-like" evidence="1">
    <location>
        <begin position="2"/>
        <end position="67"/>
    </location>
</feature>